<organism evidence="2 3">
    <name type="scientific">Gimesia alba</name>
    <dbReference type="NCBI Taxonomy" id="2527973"/>
    <lineage>
        <taxon>Bacteria</taxon>
        <taxon>Pseudomonadati</taxon>
        <taxon>Planctomycetota</taxon>
        <taxon>Planctomycetia</taxon>
        <taxon>Planctomycetales</taxon>
        <taxon>Planctomycetaceae</taxon>
        <taxon>Gimesia</taxon>
    </lineage>
</organism>
<accession>A0A517RAG2</accession>
<evidence type="ECO:0000313" key="2">
    <source>
        <dbReference type="EMBL" id="QDT40841.1"/>
    </source>
</evidence>
<dbReference type="AlphaFoldDB" id="A0A517RAG2"/>
<dbReference type="RefSeq" id="WP_145211458.1">
    <property type="nucleotide sequence ID" value="NZ_CP036269.1"/>
</dbReference>
<keyword evidence="1" id="KW-0472">Membrane</keyword>
<dbReference type="KEGG" id="gaz:Pan241w_09000"/>
<evidence type="ECO:0000313" key="3">
    <source>
        <dbReference type="Proteomes" id="UP000317171"/>
    </source>
</evidence>
<feature type="transmembrane region" description="Helical" evidence="1">
    <location>
        <begin position="25"/>
        <end position="45"/>
    </location>
</feature>
<evidence type="ECO:0008006" key="4">
    <source>
        <dbReference type="Google" id="ProtNLM"/>
    </source>
</evidence>
<feature type="transmembrane region" description="Helical" evidence="1">
    <location>
        <begin position="66"/>
        <end position="90"/>
    </location>
</feature>
<keyword evidence="1" id="KW-1133">Transmembrane helix</keyword>
<keyword evidence="1" id="KW-0812">Transmembrane</keyword>
<gene>
    <name evidence="2" type="ORF">Pan241w_09000</name>
</gene>
<keyword evidence="3" id="KW-1185">Reference proteome</keyword>
<dbReference type="Proteomes" id="UP000317171">
    <property type="component" value="Chromosome"/>
</dbReference>
<proteinExistence type="predicted"/>
<dbReference type="OrthoDB" id="290233at2"/>
<reference evidence="2 3" key="1">
    <citation type="submission" date="2019-02" db="EMBL/GenBank/DDBJ databases">
        <title>Deep-cultivation of Planctomycetes and their phenomic and genomic characterization uncovers novel biology.</title>
        <authorList>
            <person name="Wiegand S."/>
            <person name="Jogler M."/>
            <person name="Boedeker C."/>
            <person name="Pinto D."/>
            <person name="Vollmers J."/>
            <person name="Rivas-Marin E."/>
            <person name="Kohn T."/>
            <person name="Peeters S.H."/>
            <person name="Heuer A."/>
            <person name="Rast P."/>
            <person name="Oberbeckmann S."/>
            <person name="Bunk B."/>
            <person name="Jeske O."/>
            <person name="Meyerdierks A."/>
            <person name="Storesund J.E."/>
            <person name="Kallscheuer N."/>
            <person name="Luecker S."/>
            <person name="Lage O.M."/>
            <person name="Pohl T."/>
            <person name="Merkel B.J."/>
            <person name="Hornburger P."/>
            <person name="Mueller R.-W."/>
            <person name="Bruemmer F."/>
            <person name="Labrenz M."/>
            <person name="Spormann A.M."/>
            <person name="Op den Camp H."/>
            <person name="Overmann J."/>
            <person name="Amann R."/>
            <person name="Jetten M.S.M."/>
            <person name="Mascher T."/>
            <person name="Medema M.H."/>
            <person name="Devos D.P."/>
            <person name="Kaster A.-K."/>
            <person name="Ovreas L."/>
            <person name="Rohde M."/>
            <person name="Galperin M.Y."/>
            <person name="Jogler C."/>
        </authorList>
    </citation>
    <scope>NUCLEOTIDE SEQUENCE [LARGE SCALE GENOMIC DNA]</scope>
    <source>
        <strain evidence="2 3">Pan241w</strain>
    </source>
</reference>
<protein>
    <recommendedName>
        <fullName evidence="4">DUF997 domain-containing protein</fullName>
    </recommendedName>
</protein>
<sequence length="125" mass="14084">MSTTPSNDTESMEVDPVFLHSKREAWIILGLWVVALLWAVPYCYMNGYQTGLDPETVETTMGIPSWVFWGIAFPWLVADVFTIWFCLFYMKEDDLGVAHEGEDLAEEIAEMHAKQDEAAAGGDES</sequence>
<dbReference type="EMBL" id="CP036269">
    <property type="protein sequence ID" value="QDT40841.1"/>
    <property type="molecule type" value="Genomic_DNA"/>
</dbReference>
<evidence type="ECO:0000256" key="1">
    <source>
        <dbReference type="SAM" id="Phobius"/>
    </source>
</evidence>
<name>A0A517RAG2_9PLAN</name>